<reference evidence="2 3" key="1">
    <citation type="submission" date="2017-07" db="EMBL/GenBank/DDBJ databases">
        <title>Sandarakinorhabdus cyanobacteriorum sp. nov., a novel bacterium isolated from cyanobacterial aggregates in a eutrophic lake.</title>
        <authorList>
            <person name="Cai H."/>
        </authorList>
    </citation>
    <scope>NUCLEOTIDE SEQUENCE [LARGE SCALE GENOMIC DNA]</scope>
    <source>
        <strain evidence="2 3">TH057</strain>
    </source>
</reference>
<gene>
    <name evidence="2" type="ORF">CHU93_02475</name>
</gene>
<feature type="domain" description="DAGKc" evidence="1">
    <location>
        <begin position="61"/>
        <end position="140"/>
    </location>
</feature>
<dbReference type="InterPro" id="IPR017438">
    <property type="entry name" value="ATP-NAD_kinase_N"/>
</dbReference>
<protein>
    <recommendedName>
        <fullName evidence="1">DAGKc domain-containing protein</fullName>
    </recommendedName>
</protein>
<comment type="caution">
    <text evidence="2">The sequence shown here is derived from an EMBL/GenBank/DDBJ whole genome shotgun (WGS) entry which is preliminary data.</text>
</comment>
<sequence>MLPAPRSPEPAGPLGRVWLVANRASRSTDAARIAALGAALQAAGATLAGQSDFPRESAPDAGALRAAGIDTLVVLGGDGTLGTASSAAAGWGGQVLVLPGGTMNLLSRALHGAASPEAIVAAAGLGVLTHVPVVRGGGHSSFCRIIIGPLTRWARARENARHGRIWRVWQAVRLALARGFLGGVKVAGHPGRHPGVLVMPSEQGLEVALFSGRGVAAAMAVAVNWLLGDWRSAGAVTAFTAPDLVVGRRRPLRCLFDGELRKLPAGTRFVPGWSDLRYIRTR</sequence>
<keyword evidence="3" id="KW-1185">Reference proteome</keyword>
<evidence type="ECO:0000313" key="3">
    <source>
        <dbReference type="Proteomes" id="UP000216991"/>
    </source>
</evidence>
<organism evidence="2 3">
    <name type="scientific">Sandarakinorhabdus cyanobacteriorum</name>
    <dbReference type="NCBI Taxonomy" id="1981098"/>
    <lineage>
        <taxon>Bacteria</taxon>
        <taxon>Pseudomonadati</taxon>
        <taxon>Pseudomonadota</taxon>
        <taxon>Alphaproteobacteria</taxon>
        <taxon>Sphingomonadales</taxon>
        <taxon>Sphingosinicellaceae</taxon>
        <taxon>Sandarakinorhabdus</taxon>
    </lineage>
</organism>
<dbReference type="Proteomes" id="UP000216991">
    <property type="component" value="Unassembled WGS sequence"/>
</dbReference>
<accession>A0A255YXU5</accession>
<dbReference type="EMBL" id="NOXT01000071">
    <property type="protein sequence ID" value="OYQ34057.1"/>
    <property type="molecule type" value="Genomic_DNA"/>
</dbReference>
<dbReference type="SUPFAM" id="SSF111331">
    <property type="entry name" value="NAD kinase/diacylglycerol kinase-like"/>
    <property type="match status" value="1"/>
</dbReference>
<proteinExistence type="predicted"/>
<dbReference type="PRINTS" id="PR00476">
    <property type="entry name" value="PHFRCTKINASE"/>
</dbReference>
<evidence type="ECO:0000259" key="1">
    <source>
        <dbReference type="PROSITE" id="PS50146"/>
    </source>
</evidence>
<evidence type="ECO:0000313" key="2">
    <source>
        <dbReference type="EMBL" id="OYQ34057.1"/>
    </source>
</evidence>
<dbReference type="InterPro" id="IPR016064">
    <property type="entry name" value="NAD/diacylglycerol_kinase_sf"/>
</dbReference>
<dbReference type="PROSITE" id="PS50146">
    <property type="entry name" value="DAGK"/>
    <property type="match status" value="1"/>
</dbReference>
<dbReference type="Pfam" id="PF00781">
    <property type="entry name" value="DAGK_cat"/>
    <property type="match status" value="1"/>
</dbReference>
<dbReference type="GO" id="GO:0006002">
    <property type="term" value="P:fructose 6-phosphate metabolic process"/>
    <property type="evidence" value="ECO:0007669"/>
    <property type="project" value="InterPro"/>
</dbReference>
<dbReference type="GO" id="GO:0003872">
    <property type="term" value="F:6-phosphofructokinase activity"/>
    <property type="evidence" value="ECO:0007669"/>
    <property type="project" value="InterPro"/>
</dbReference>
<dbReference type="Gene3D" id="3.40.50.10330">
    <property type="entry name" value="Probable inorganic polyphosphate/atp-NAD kinase, domain 1"/>
    <property type="match status" value="1"/>
</dbReference>
<dbReference type="InterPro" id="IPR001206">
    <property type="entry name" value="Diacylglycerol_kinase_cat_dom"/>
</dbReference>
<dbReference type="InterPro" id="IPR022953">
    <property type="entry name" value="ATP_PFK"/>
</dbReference>
<name>A0A255YXU5_9SPHN</name>
<dbReference type="AlphaFoldDB" id="A0A255YXU5"/>